<dbReference type="RefSeq" id="WP_035163789.1">
    <property type="nucleotide sequence ID" value="NZ_AZTB01000038.1"/>
</dbReference>
<dbReference type="AlphaFoldDB" id="A0A096BG30"/>
<dbReference type="Proteomes" id="UP000029622">
    <property type="component" value="Unassembled WGS sequence"/>
</dbReference>
<feature type="transmembrane region" description="Helical" evidence="1">
    <location>
        <begin position="15"/>
        <end position="33"/>
    </location>
</feature>
<accession>A0A096BG30</accession>
<sequence length="71" mass="8051">MNLAKSIINELKEICNLYMVFLIVFIGLFTYFVDGTHLKVKGNIKESNLAKIIGIVYIVGAPLFYILSRIL</sequence>
<dbReference type="InterPro" id="IPR049971">
    <property type="entry name" value="CLC_0170-like"/>
</dbReference>
<evidence type="ECO:0000313" key="3">
    <source>
        <dbReference type="Proteomes" id="UP000029622"/>
    </source>
</evidence>
<dbReference type="NCBIfam" id="NF042414">
    <property type="entry name" value="CLC_0170_fam"/>
    <property type="match status" value="1"/>
</dbReference>
<dbReference type="STRING" id="1156417.Y919_07925"/>
<evidence type="ECO:0000256" key="1">
    <source>
        <dbReference type="SAM" id="Phobius"/>
    </source>
</evidence>
<feature type="transmembrane region" description="Helical" evidence="1">
    <location>
        <begin position="49"/>
        <end position="67"/>
    </location>
</feature>
<evidence type="ECO:0000313" key="2">
    <source>
        <dbReference type="EMBL" id="KGG80130.1"/>
    </source>
</evidence>
<comment type="caution">
    <text evidence="2">The sequence shown here is derived from an EMBL/GenBank/DDBJ whole genome shotgun (WGS) entry which is preliminary data.</text>
</comment>
<proteinExistence type="predicted"/>
<protein>
    <submittedName>
        <fullName evidence="2">Uncharacterized protein</fullName>
    </submittedName>
</protein>
<dbReference type="EMBL" id="AZTB01000038">
    <property type="protein sequence ID" value="KGG80130.1"/>
    <property type="molecule type" value="Genomic_DNA"/>
</dbReference>
<reference evidence="2 3" key="1">
    <citation type="submission" date="2013-12" db="EMBL/GenBank/DDBJ databases">
        <title>Draft genome sequence of Caloranaerobacter sp. H53214.</title>
        <authorList>
            <person name="Jiang L.J."/>
            <person name="Shao Z.Z."/>
            <person name="Long M.N."/>
        </authorList>
    </citation>
    <scope>NUCLEOTIDE SEQUENCE [LARGE SCALE GENOMIC DNA]</scope>
    <source>
        <strain evidence="2 3">H53214</strain>
    </source>
</reference>
<name>A0A096BG30_9FIRM</name>
<keyword evidence="1" id="KW-1133">Transmembrane helix</keyword>
<keyword evidence="1" id="KW-0812">Transmembrane</keyword>
<gene>
    <name evidence="2" type="ORF">Y919_07925</name>
</gene>
<organism evidence="2 3">
    <name type="scientific">Caloranaerobacter azorensis H53214</name>
    <dbReference type="NCBI Taxonomy" id="1156417"/>
    <lineage>
        <taxon>Bacteria</taxon>
        <taxon>Bacillati</taxon>
        <taxon>Bacillota</taxon>
        <taxon>Tissierellia</taxon>
        <taxon>Tissierellales</taxon>
        <taxon>Thermohalobacteraceae</taxon>
        <taxon>Caloranaerobacter</taxon>
    </lineage>
</organism>
<keyword evidence="1" id="KW-0472">Membrane</keyword>